<dbReference type="PANTHER" id="PTHR43133">
    <property type="entry name" value="RNA POLYMERASE ECF-TYPE SIGMA FACTO"/>
    <property type="match status" value="1"/>
</dbReference>
<dbReference type="GO" id="GO:0006352">
    <property type="term" value="P:DNA-templated transcription initiation"/>
    <property type="evidence" value="ECO:0007669"/>
    <property type="project" value="InterPro"/>
</dbReference>
<dbReference type="SUPFAM" id="SSF88659">
    <property type="entry name" value="Sigma3 and sigma4 domains of RNA polymerase sigma factors"/>
    <property type="match status" value="1"/>
</dbReference>
<sequence>MPDHVCPAAQAELDVRFEREAVPLLDSLYGGAMRLTGSHQDAEDLLQDTMLHAYAGFYQYREGTSIKAWLYRIMHNRWIDRHRRRQRRPHEVSMERTVTPELCSAEISVLEALPDQEIKEALMALPEAQRMAIYLADVEGFAYKEIATMMGTSVGTVMSRLHRGRVRLRSALWSVACRRHLVCASSSAPSVLG</sequence>
<protein>
    <recommendedName>
        <fullName evidence="6">RNA polymerase sigma factor</fullName>
    </recommendedName>
</protein>
<evidence type="ECO:0000256" key="2">
    <source>
        <dbReference type="ARBA" id="ARBA00023015"/>
    </source>
</evidence>
<dbReference type="SUPFAM" id="SSF88946">
    <property type="entry name" value="Sigma2 domain of RNA polymerase sigma factors"/>
    <property type="match status" value="1"/>
</dbReference>
<dbReference type="RefSeq" id="WP_085177256.1">
    <property type="nucleotide sequence ID" value="NZ_JAPQYE010000001.1"/>
</dbReference>
<dbReference type="GO" id="GO:0003677">
    <property type="term" value="F:DNA binding"/>
    <property type="evidence" value="ECO:0007669"/>
    <property type="project" value="UniProtKB-KW"/>
</dbReference>
<dbReference type="CDD" id="cd06171">
    <property type="entry name" value="Sigma70_r4"/>
    <property type="match status" value="1"/>
</dbReference>
<dbReference type="EMBL" id="JAPQYE010000001">
    <property type="protein sequence ID" value="MCZ0727128.1"/>
    <property type="molecule type" value="Genomic_DNA"/>
</dbReference>
<dbReference type="GO" id="GO:0016987">
    <property type="term" value="F:sigma factor activity"/>
    <property type="evidence" value="ECO:0007669"/>
    <property type="project" value="UniProtKB-KW"/>
</dbReference>
<dbReference type="PANTHER" id="PTHR43133:SF59">
    <property type="entry name" value="ECF RNA POLYMERASE SIGMA FACTOR SIGR"/>
    <property type="match status" value="1"/>
</dbReference>
<comment type="similarity">
    <text evidence="1 6">Belongs to the sigma-70 factor family. ECF subfamily.</text>
</comment>
<evidence type="ECO:0000256" key="3">
    <source>
        <dbReference type="ARBA" id="ARBA00023082"/>
    </source>
</evidence>
<accession>A0A1X1WD41</accession>
<dbReference type="Gene3D" id="1.10.10.10">
    <property type="entry name" value="Winged helix-like DNA-binding domain superfamily/Winged helix DNA-binding domain"/>
    <property type="match status" value="1"/>
</dbReference>
<evidence type="ECO:0000259" key="8">
    <source>
        <dbReference type="Pfam" id="PF08281"/>
    </source>
</evidence>
<proteinExistence type="inferred from homology"/>
<dbReference type="NCBIfam" id="TIGR02937">
    <property type="entry name" value="sigma70-ECF"/>
    <property type="match status" value="1"/>
</dbReference>
<dbReference type="GO" id="GO:0006950">
    <property type="term" value="P:response to stress"/>
    <property type="evidence" value="ECO:0007669"/>
    <property type="project" value="UniProtKB-ARBA"/>
</dbReference>
<evidence type="ECO:0000313" key="10">
    <source>
        <dbReference type="EMBL" id="ORV84484.1"/>
    </source>
</evidence>
<organism evidence="10 11">
    <name type="scientific">Mycolicibacterium iranicum</name>
    <name type="common">Mycobacterium iranicum</name>
    <dbReference type="NCBI Taxonomy" id="912594"/>
    <lineage>
        <taxon>Bacteria</taxon>
        <taxon>Bacillati</taxon>
        <taxon>Actinomycetota</taxon>
        <taxon>Actinomycetes</taxon>
        <taxon>Mycobacteriales</taxon>
        <taxon>Mycobacteriaceae</taxon>
        <taxon>Mycolicibacterium</taxon>
    </lineage>
</organism>
<keyword evidence="3 6" id="KW-0731">Sigma factor</keyword>
<comment type="caution">
    <text evidence="10">The sequence shown here is derived from an EMBL/GenBank/DDBJ whole genome shotgun (WGS) entry which is preliminary data.</text>
</comment>
<feature type="domain" description="RNA polymerase sigma-70 region 2" evidence="7">
    <location>
        <begin position="25"/>
        <end position="88"/>
    </location>
</feature>
<name>A0A1X1WD41_MYCIR</name>
<dbReference type="Pfam" id="PF08281">
    <property type="entry name" value="Sigma70_r4_2"/>
    <property type="match status" value="1"/>
</dbReference>
<dbReference type="InterPro" id="IPR013249">
    <property type="entry name" value="RNA_pol_sigma70_r4_t2"/>
</dbReference>
<keyword evidence="2 6" id="KW-0805">Transcription regulation</keyword>
<feature type="domain" description="RNA polymerase sigma factor 70 region 4 type 2" evidence="8">
    <location>
        <begin position="116"/>
        <end position="168"/>
    </location>
</feature>
<keyword evidence="12" id="KW-1185">Reference proteome</keyword>
<dbReference type="InterPro" id="IPR014284">
    <property type="entry name" value="RNA_pol_sigma-70_dom"/>
</dbReference>
<dbReference type="InterPro" id="IPR007627">
    <property type="entry name" value="RNA_pol_sigma70_r2"/>
</dbReference>
<evidence type="ECO:0000256" key="6">
    <source>
        <dbReference type="RuleBase" id="RU000716"/>
    </source>
</evidence>
<evidence type="ECO:0000256" key="1">
    <source>
        <dbReference type="ARBA" id="ARBA00010641"/>
    </source>
</evidence>
<reference evidence="10 11" key="1">
    <citation type="submission" date="2016-01" db="EMBL/GenBank/DDBJ databases">
        <title>The new phylogeny of the genus Mycobacterium.</title>
        <authorList>
            <person name="Tarcisio F."/>
            <person name="Conor M."/>
            <person name="Antonella G."/>
            <person name="Elisabetta G."/>
            <person name="Giulia F.S."/>
            <person name="Sara T."/>
            <person name="Anna F."/>
            <person name="Clotilde B."/>
            <person name="Roberto B."/>
            <person name="Veronica D.S."/>
            <person name="Fabio R."/>
            <person name="Monica P."/>
            <person name="Olivier J."/>
            <person name="Enrico T."/>
            <person name="Nicola S."/>
        </authorList>
    </citation>
    <scope>NUCLEOTIDE SEQUENCE [LARGE SCALE GENOMIC DNA]</scope>
    <source>
        <strain evidence="10 11">DSM 45541</strain>
    </source>
</reference>
<dbReference type="InterPro" id="IPR000838">
    <property type="entry name" value="RNA_pol_sigma70_ECF_CS"/>
</dbReference>
<gene>
    <name evidence="10" type="ORF">AWC12_23950</name>
    <name evidence="9" type="ORF">OY187_03645</name>
</gene>
<keyword evidence="4 6" id="KW-0238">DNA-binding</keyword>
<dbReference type="InterPro" id="IPR013324">
    <property type="entry name" value="RNA_pol_sigma_r3/r4-like"/>
</dbReference>
<keyword evidence="5 6" id="KW-0804">Transcription</keyword>
<evidence type="ECO:0000256" key="5">
    <source>
        <dbReference type="ARBA" id="ARBA00023163"/>
    </source>
</evidence>
<dbReference type="Pfam" id="PF04542">
    <property type="entry name" value="Sigma70_r2"/>
    <property type="match status" value="1"/>
</dbReference>
<evidence type="ECO:0000256" key="4">
    <source>
        <dbReference type="ARBA" id="ARBA00023125"/>
    </source>
</evidence>
<evidence type="ECO:0000259" key="7">
    <source>
        <dbReference type="Pfam" id="PF04542"/>
    </source>
</evidence>
<evidence type="ECO:0000313" key="9">
    <source>
        <dbReference type="EMBL" id="MCZ0727128.1"/>
    </source>
</evidence>
<dbReference type="InterPro" id="IPR036388">
    <property type="entry name" value="WH-like_DNA-bd_sf"/>
</dbReference>
<reference evidence="9" key="2">
    <citation type="submission" date="2022-12" db="EMBL/GenBank/DDBJ databases">
        <title>Whole genome sequence of Mycolicibacterium iranicum strain SBH312.</title>
        <authorList>
            <person name="Jani J."/>
            <person name="Arifin Mustapha Z."/>
            <person name="Ahmed K."/>
            <person name="Kai Ling C."/>
        </authorList>
    </citation>
    <scope>NUCLEOTIDE SEQUENCE</scope>
    <source>
        <strain evidence="9">SBH312</strain>
    </source>
</reference>
<dbReference type="PROSITE" id="PS01063">
    <property type="entry name" value="SIGMA70_ECF"/>
    <property type="match status" value="1"/>
</dbReference>
<dbReference type="Proteomes" id="UP001084650">
    <property type="component" value="Unassembled WGS sequence"/>
</dbReference>
<dbReference type="EMBL" id="LQPC01000047">
    <property type="protein sequence ID" value="ORV84484.1"/>
    <property type="molecule type" value="Genomic_DNA"/>
</dbReference>
<dbReference type="InterPro" id="IPR013325">
    <property type="entry name" value="RNA_pol_sigma_r2"/>
</dbReference>
<dbReference type="AlphaFoldDB" id="A0A1X1WD41"/>
<evidence type="ECO:0000313" key="12">
    <source>
        <dbReference type="Proteomes" id="UP001084650"/>
    </source>
</evidence>
<evidence type="ECO:0000313" key="11">
    <source>
        <dbReference type="Proteomes" id="UP000193622"/>
    </source>
</evidence>
<dbReference type="InterPro" id="IPR039425">
    <property type="entry name" value="RNA_pol_sigma-70-like"/>
</dbReference>
<dbReference type="Gene3D" id="1.10.1740.10">
    <property type="match status" value="1"/>
</dbReference>
<dbReference type="Proteomes" id="UP000193622">
    <property type="component" value="Unassembled WGS sequence"/>
</dbReference>